<dbReference type="InterPro" id="IPR036259">
    <property type="entry name" value="MFS_trans_sf"/>
</dbReference>
<name>A0AAV4Q1W5_9ARAC</name>
<organism evidence="8 9">
    <name type="scientific">Caerostris darwini</name>
    <dbReference type="NCBI Taxonomy" id="1538125"/>
    <lineage>
        <taxon>Eukaryota</taxon>
        <taxon>Metazoa</taxon>
        <taxon>Ecdysozoa</taxon>
        <taxon>Arthropoda</taxon>
        <taxon>Chelicerata</taxon>
        <taxon>Arachnida</taxon>
        <taxon>Araneae</taxon>
        <taxon>Araneomorphae</taxon>
        <taxon>Entelegynae</taxon>
        <taxon>Araneoidea</taxon>
        <taxon>Araneidae</taxon>
        <taxon>Caerostris</taxon>
    </lineage>
</organism>
<reference evidence="8 9" key="1">
    <citation type="submission" date="2021-06" db="EMBL/GenBank/DDBJ databases">
        <title>Caerostris darwini draft genome.</title>
        <authorList>
            <person name="Kono N."/>
            <person name="Arakawa K."/>
        </authorList>
    </citation>
    <scope>NUCLEOTIDE SEQUENCE [LARGE SCALE GENOMIC DNA]</scope>
</reference>
<sequence length="695" mass="79699">MKLMAKEEENVPDVCQLESADFLNKERKKKKKAHSWTIKICNNYELHINKTFIPVKMSLFFWFAGAMTTSTFLPVILKHQGLTVAHLSVFIAFAVFIQFLSSLVSGVIADKIGRAKPILFTYYTAILVIIFIFTLLPKVKECNTKVALNFTCQDIDMLHYTTTTACRNFQNDTDKVSCVQIDHENVDYQLNCSYFNNVTETSIKIKKIKVINDSKECLYDVQMNNDLIKTSSLCHCRSFESYCGSDDSSDCNTNRAFWIVIYGIIYGLLDVTRSTTFRLLDVIVVDLTTEHDSDFGRQRVFSMLGTICGPLLTGFILQITASDVAEKNYMLAYVCSAVFIVLSALCMWKVDAKLHRPATKMWKKSMQLIKKLEVVLYILLLIVMGNAFCFQTAFSSWYLQDIGASDFLIGFYRGIAGLYSLPFLYTSKWWIKKIGVRNLFLLGLLAYTIFCFSFSVMDNPWYVLILQSLTIFTYHLFVVSMMQYSVEISLEGLQATVKVLSGAIHYNIGKLVSSVFGGYIMNTFGGRTAYKVLACFTLVYAAIYGSYLCIRHFSKNKKSHQRGSRKADFYNEHLIEPIENTNLYDGHLIVPIEKTDFYYGHLIEPMEKTDFYNGHLIEPTGKADFYNEHLIEPIENTNLYDGHLIEPIEKTDFHYGHLIEPMEKNDFYNGHLIEPMENTDLYDGHLIEPIEKTDL</sequence>
<feature type="transmembrane region" description="Helical" evidence="6">
    <location>
        <begin position="372"/>
        <end position="395"/>
    </location>
</feature>
<evidence type="ECO:0000256" key="4">
    <source>
        <dbReference type="ARBA" id="ARBA00022989"/>
    </source>
</evidence>
<keyword evidence="5 6" id="KW-0472">Membrane</keyword>
<evidence type="ECO:0000256" key="1">
    <source>
        <dbReference type="ARBA" id="ARBA00004141"/>
    </source>
</evidence>
<keyword evidence="4 6" id="KW-1133">Transmembrane helix</keyword>
<evidence type="ECO:0000256" key="3">
    <source>
        <dbReference type="ARBA" id="ARBA00022692"/>
    </source>
</evidence>
<dbReference type="InterPro" id="IPR024989">
    <property type="entry name" value="MFS_assoc_dom"/>
</dbReference>
<evidence type="ECO:0000256" key="6">
    <source>
        <dbReference type="SAM" id="Phobius"/>
    </source>
</evidence>
<comment type="similarity">
    <text evidence="2">Belongs to the major facilitator superfamily. MFSD6 family.</text>
</comment>
<dbReference type="Gene3D" id="1.20.1250.20">
    <property type="entry name" value="MFS general substrate transporter like domains"/>
    <property type="match status" value="3"/>
</dbReference>
<feature type="transmembrane region" description="Helical" evidence="6">
    <location>
        <begin position="407"/>
        <end position="426"/>
    </location>
</feature>
<dbReference type="GO" id="GO:0016020">
    <property type="term" value="C:membrane"/>
    <property type="evidence" value="ECO:0007669"/>
    <property type="project" value="UniProtKB-SubCell"/>
</dbReference>
<comment type="caution">
    <text evidence="8">The sequence shown here is derived from an EMBL/GenBank/DDBJ whole genome shotgun (WGS) entry which is preliminary data.</text>
</comment>
<evidence type="ECO:0000313" key="9">
    <source>
        <dbReference type="Proteomes" id="UP001054837"/>
    </source>
</evidence>
<dbReference type="PANTHER" id="PTHR16172">
    <property type="entry name" value="MAJOR FACILITATOR SUPERFAMILY DOMAIN-CONTAINING PROTEIN 6-LIKE"/>
    <property type="match status" value="1"/>
</dbReference>
<feature type="transmembrane region" description="Helical" evidence="6">
    <location>
        <begin position="59"/>
        <end position="77"/>
    </location>
</feature>
<keyword evidence="3 6" id="KW-0812">Transmembrane</keyword>
<evidence type="ECO:0000313" key="8">
    <source>
        <dbReference type="EMBL" id="GIY03319.1"/>
    </source>
</evidence>
<feature type="transmembrane region" description="Helical" evidence="6">
    <location>
        <begin position="528"/>
        <end position="550"/>
    </location>
</feature>
<feature type="transmembrane region" description="Helical" evidence="6">
    <location>
        <begin position="503"/>
        <end position="522"/>
    </location>
</feature>
<keyword evidence="9" id="KW-1185">Reference proteome</keyword>
<protein>
    <recommendedName>
        <fullName evidence="7">Major facilitator superfamily associated domain-containing protein</fullName>
    </recommendedName>
</protein>
<feature type="transmembrane region" description="Helical" evidence="6">
    <location>
        <begin position="461"/>
        <end position="482"/>
    </location>
</feature>
<feature type="domain" description="Major facilitator superfamily associated" evidence="7">
    <location>
        <begin position="55"/>
        <end position="531"/>
    </location>
</feature>
<evidence type="ECO:0000259" key="7">
    <source>
        <dbReference type="Pfam" id="PF12832"/>
    </source>
</evidence>
<gene>
    <name evidence="8" type="ORF">CDAR_430671</name>
</gene>
<dbReference type="SUPFAM" id="SSF103473">
    <property type="entry name" value="MFS general substrate transporter"/>
    <property type="match status" value="1"/>
</dbReference>
<dbReference type="Proteomes" id="UP001054837">
    <property type="component" value="Unassembled WGS sequence"/>
</dbReference>
<accession>A0AAV4Q1W5</accession>
<dbReference type="InterPro" id="IPR051717">
    <property type="entry name" value="MFS_MFSD6"/>
</dbReference>
<feature type="transmembrane region" description="Helical" evidence="6">
    <location>
        <begin position="120"/>
        <end position="136"/>
    </location>
</feature>
<dbReference type="Pfam" id="PF12832">
    <property type="entry name" value="MFS_1_like"/>
    <property type="match status" value="1"/>
</dbReference>
<feature type="transmembrane region" description="Helical" evidence="6">
    <location>
        <begin position="438"/>
        <end position="455"/>
    </location>
</feature>
<dbReference type="AlphaFoldDB" id="A0AAV4Q1W5"/>
<dbReference type="PANTHER" id="PTHR16172:SF41">
    <property type="entry name" value="MAJOR FACILITATOR SUPERFAMILY DOMAIN-CONTAINING PROTEIN 6-LIKE"/>
    <property type="match status" value="1"/>
</dbReference>
<dbReference type="EMBL" id="BPLQ01003792">
    <property type="protein sequence ID" value="GIY03319.1"/>
    <property type="molecule type" value="Genomic_DNA"/>
</dbReference>
<evidence type="ECO:0000256" key="2">
    <source>
        <dbReference type="ARBA" id="ARBA00005241"/>
    </source>
</evidence>
<evidence type="ECO:0000256" key="5">
    <source>
        <dbReference type="ARBA" id="ARBA00023136"/>
    </source>
</evidence>
<proteinExistence type="inferred from homology"/>
<feature type="transmembrane region" description="Helical" evidence="6">
    <location>
        <begin position="84"/>
        <end position="108"/>
    </location>
</feature>
<feature type="transmembrane region" description="Helical" evidence="6">
    <location>
        <begin position="300"/>
        <end position="319"/>
    </location>
</feature>
<feature type="transmembrane region" description="Helical" evidence="6">
    <location>
        <begin position="331"/>
        <end position="351"/>
    </location>
</feature>
<comment type="subcellular location">
    <subcellularLocation>
        <location evidence="1">Membrane</location>
        <topology evidence="1">Multi-pass membrane protein</topology>
    </subcellularLocation>
</comment>